<dbReference type="Proteomes" id="UP000041254">
    <property type="component" value="Unassembled WGS sequence"/>
</dbReference>
<dbReference type="PhylomeDB" id="A0A0G4EIR0"/>
<accession>A0A0G4EIR0</accession>
<evidence type="ECO:0000313" key="3">
    <source>
        <dbReference type="Proteomes" id="UP000041254"/>
    </source>
</evidence>
<name>A0A0G4EIR0_VITBC</name>
<dbReference type="EMBL" id="CDMY01000241">
    <property type="protein sequence ID" value="CEL95905.1"/>
    <property type="molecule type" value="Genomic_DNA"/>
</dbReference>
<dbReference type="VEuPathDB" id="CryptoDB:Vbra_1643"/>
<dbReference type="InParanoid" id="A0A0G4EIR0"/>
<keyword evidence="3" id="KW-1185">Reference proteome</keyword>
<evidence type="ECO:0000313" key="2">
    <source>
        <dbReference type="EMBL" id="CEL95905.1"/>
    </source>
</evidence>
<dbReference type="OrthoDB" id="550577at2759"/>
<sequence length="418" mass="46054">MIVFGQRGGMTAAASSSSAAADLPHPQMLPSSHERYKTGTRVWMVTANREKGKQVYVKADVYRTEETGLATRVSMREVEGTEVFAVVVPHQAKALPHGQQTHEGFTLVERAPRDQSNGNTAGQHVGLFDLLPDVERDVFFALLGPGGLARLRRTSTLGSQRVSEAYVKMEIDAQLVDKSIQDIISSNLASVGHSLRFLHIVQQSGDWAATEVYDGRCEALRQLSLIGRHLGVTLQRVNGEERLGGSRLTVRPLQTLPADHPFRDGYDEASPVCEIDAYAFASVRDAVLYQMRSGGSRVAGQYVNRLVDAPRYDRLHSLATQPPPIWGCHTISTSHWAGEAVFRRMMVLQGDQPSHTFEAHLYIYSTPGFADAYLWTTERRVAGKEGAARFPQTVKVVREVMGAAEQALFGNQLAVELD</sequence>
<evidence type="ECO:0000256" key="1">
    <source>
        <dbReference type="SAM" id="MobiDB-lite"/>
    </source>
</evidence>
<dbReference type="AlphaFoldDB" id="A0A0G4EIR0"/>
<reference evidence="2 3" key="1">
    <citation type="submission" date="2014-11" db="EMBL/GenBank/DDBJ databases">
        <authorList>
            <person name="Zhu J."/>
            <person name="Qi W."/>
            <person name="Song R."/>
        </authorList>
    </citation>
    <scope>NUCLEOTIDE SEQUENCE [LARGE SCALE GENOMIC DNA]</scope>
</reference>
<protein>
    <submittedName>
        <fullName evidence="2">Uncharacterized protein</fullName>
    </submittedName>
</protein>
<proteinExistence type="predicted"/>
<feature type="region of interest" description="Disordered" evidence="1">
    <location>
        <begin position="13"/>
        <end position="32"/>
    </location>
</feature>
<organism evidence="2 3">
    <name type="scientific">Vitrella brassicaformis (strain CCMP3155)</name>
    <dbReference type="NCBI Taxonomy" id="1169540"/>
    <lineage>
        <taxon>Eukaryota</taxon>
        <taxon>Sar</taxon>
        <taxon>Alveolata</taxon>
        <taxon>Colpodellida</taxon>
        <taxon>Vitrellaceae</taxon>
        <taxon>Vitrella</taxon>
    </lineage>
</organism>
<gene>
    <name evidence="2" type="ORF">Vbra_1643</name>
</gene>